<reference evidence="1 2" key="1">
    <citation type="submission" date="2019-10" db="EMBL/GenBank/DDBJ databases">
        <title>Nocardia macrotermitis sp. nov. and Nocardia aurantia sp. nov., isolated from the gut of fungus growing-termite Macrotermes natalensis.</title>
        <authorList>
            <person name="Benndorf R."/>
            <person name="Schwitalla J."/>
            <person name="Martin K."/>
            <person name="De Beer W."/>
            <person name="Kaster A.-K."/>
            <person name="Vollmers J."/>
            <person name="Poulsen M."/>
            <person name="Beemelmanns C."/>
        </authorList>
    </citation>
    <scope>NUCLEOTIDE SEQUENCE [LARGE SCALE GENOMIC DNA]</scope>
    <source>
        <strain evidence="1 2">RB56</strain>
    </source>
</reference>
<keyword evidence="2" id="KW-1185">Reference proteome</keyword>
<protein>
    <submittedName>
        <fullName evidence="1">Uncharacterized protein</fullName>
    </submittedName>
</protein>
<proteinExistence type="predicted"/>
<dbReference type="AlphaFoldDB" id="A0A7K0E1M2"/>
<name>A0A7K0E1M2_9NOCA</name>
<dbReference type="EMBL" id="WEGI01000026">
    <property type="protein sequence ID" value="MQY31905.1"/>
    <property type="molecule type" value="Genomic_DNA"/>
</dbReference>
<organism evidence="1 2">
    <name type="scientific">Nocardia aurantia</name>
    <dbReference type="NCBI Taxonomy" id="2585199"/>
    <lineage>
        <taxon>Bacteria</taxon>
        <taxon>Bacillati</taxon>
        <taxon>Actinomycetota</taxon>
        <taxon>Actinomycetes</taxon>
        <taxon>Mycobacteriales</taxon>
        <taxon>Nocardiaceae</taxon>
        <taxon>Nocardia</taxon>
    </lineage>
</organism>
<evidence type="ECO:0000313" key="2">
    <source>
        <dbReference type="Proteomes" id="UP000431401"/>
    </source>
</evidence>
<gene>
    <name evidence="1" type="ORF">NRB56_75170</name>
</gene>
<comment type="caution">
    <text evidence="1">The sequence shown here is derived from an EMBL/GenBank/DDBJ whole genome shotgun (WGS) entry which is preliminary data.</text>
</comment>
<accession>A0A7K0E1M2</accession>
<evidence type="ECO:0000313" key="1">
    <source>
        <dbReference type="EMBL" id="MQY31905.1"/>
    </source>
</evidence>
<dbReference type="Proteomes" id="UP000431401">
    <property type="component" value="Unassembled WGS sequence"/>
</dbReference>
<sequence>MDRESAAFSYATTTTGRLAATVVAREPCGQFAVGLYRKASL</sequence>